<accession>A0A835CRT9</accession>
<dbReference type="EMBL" id="JACMRX010000002">
    <property type="protein sequence ID" value="KAF7994274.1"/>
    <property type="molecule type" value="Genomic_DNA"/>
</dbReference>
<sequence>MSLPLRTSNRTKKPMQNESTGIDKTTVLEFKKFINDKSETTSKKMLKQKKLIFVEPPKDIQNNVENNEIFQLQEKIYNETITEDDMKKLKQQEEENKMLKKRVAQLEYMLKKNKAVPTMIIPLLNPTPTNLVSPTWLFSGAPSLFPQQWKYLPILPIPSLFNQQWTGGYSGLGINNPELIPFVDNPPNAYYNAQFHHRFF</sequence>
<dbReference type="Proteomes" id="UP000639338">
    <property type="component" value="Unassembled WGS sequence"/>
</dbReference>
<comment type="caution">
    <text evidence="3">The sequence shown here is derived from an EMBL/GenBank/DDBJ whole genome shotgun (WGS) entry which is preliminary data.</text>
</comment>
<keyword evidence="1" id="KW-0175">Coiled coil</keyword>
<keyword evidence="4" id="KW-1185">Reference proteome</keyword>
<evidence type="ECO:0000313" key="3">
    <source>
        <dbReference type="EMBL" id="KAF7994274.1"/>
    </source>
</evidence>
<evidence type="ECO:0000313" key="4">
    <source>
        <dbReference type="Proteomes" id="UP000639338"/>
    </source>
</evidence>
<proteinExistence type="predicted"/>
<organism evidence="3 4">
    <name type="scientific">Aphidius gifuensis</name>
    <name type="common">Parasitoid wasp</name>
    <dbReference type="NCBI Taxonomy" id="684658"/>
    <lineage>
        <taxon>Eukaryota</taxon>
        <taxon>Metazoa</taxon>
        <taxon>Ecdysozoa</taxon>
        <taxon>Arthropoda</taxon>
        <taxon>Hexapoda</taxon>
        <taxon>Insecta</taxon>
        <taxon>Pterygota</taxon>
        <taxon>Neoptera</taxon>
        <taxon>Endopterygota</taxon>
        <taxon>Hymenoptera</taxon>
        <taxon>Apocrita</taxon>
        <taxon>Ichneumonoidea</taxon>
        <taxon>Braconidae</taxon>
        <taxon>Aphidiinae</taxon>
        <taxon>Aphidius</taxon>
    </lineage>
</organism>
<evidence type="ECO:0000256" key="1">
    <source>
        <dbReference type="SAM" id="Coils"/>
    </source>
</evidence>
<dbReference type="AlphaFoldDB" id="A0A835CRT9"/>
<evidence type="ECO:0000256" key="2">
    <source>
        <dbReference type="SAM" id="MobiDB-lite"/>
    </source>
</evidence>
<name>A0A835CRT9_APHGI</name>
<feature type="region of interest" description="Disordered" evidence="2">
    <location>
        <begin position="1"/>
        <end position="20"/>
    </location>
</feature>
<protein>
    <submittedName>
        <fullName evidence="3">Uncharacterized protein</fullName>
    </submittedName>
</protein>
<gene>
    <name evidence="3" type="ORF">HCN44_003364</name>
</gene>
<feature type="coiled-coil region" evidence="1">
    <location>
        <begin position="82"/>
        <end position="109"/>
    </location>
</feature>
<reference evidence="3 4" key="1">
    <citation type="submission" date="2020-08" db="EMBL/GenBank/DDBJ databases">
        <title>Aphidius gifuensis genome sequencing and assembly.</title>
        <authorList>
            <person name="Du Z."/>
        </authorList>
    </citation>
    <scope>NUCLEOTIDE SEQUENCE [LARGE SCALE GENOMIC DNA]</scope>
    <source>
        <strain evidence="3">YNYX2018</strain>
        <tissue evidence="3">Adults</tissue>
    </source>
</reference>